<evidence type="ECO:0000313" key="3">
    <source>
        <dbReference type="EMBL" id="KAI1517263.1"/>
    </source>
</evidence>
<dbReference type="OrthoDB" id="3438382at2759"/>
<feature type="coiled-coil region" evidence="1">
    <location>
        <begin position="996"/>
        <end position="1023"/>
    </location>
</feature>
<evidence type="ECO:0000313" key="4">
    <source>
        <dbReference type="Proteomes" id="UP000249757"/>
    </source>
</evidence>
<feature type="coiled-coil region" evidence="1">
    <location>
        <begin position="718"/>
        <end position="745"/>
    </location>
</feature>
<proteinExistence type="predicted"/>
<feature type="compositionally biased region" description="Polar residues" evidence="2">
    <location>
        <begin position="36"/>
        <end position="53"/>
    </location>
</feature>
<comment type="caution">
    <text evidence="3">The sequence shown here is derived from an EMBL/GenBank/DDBJ whole genome shotgun (WGS) entry which is preliminary data.</text>
</comment>
<dbReference type="PANTHER" id="PTHR19327:SF0">
    <property type="entry name" value="GOLGIN SUBFAMILY A MEMBER 4"/>
    <property type="match status" value="1"/>
</dbReference>
<feature type="compositionally biased region" description="Polar residues" evidence="2">
    <location>
        <begin position="90"/>
        <end position="113"/>
    </location>
</feature>
<reference evidence="4" key="1">
    <citation type="journal article" date="2022" name="Microb. Genom.">
        <title>A global pangenome for the wheat fungal pathogen Pyrenophora tritici-repentis and prediction of effector protein structural homology.</title>
        <authorList>
            <person name="Moolhuijzen P.M."/>
            <person name="See P.T."/>
            <person name="Shi G."/>
            <person name="Powell H.R."/>
            <person name="Cockram J."/>
            <person name="Jorgensen L.N."/>
            <person name="Benslimane H."/>
            <person name="Strelkov S.E."/>
            <person name="Turner J."/>
            <person name="Liu Z."/>
            <person name="Moffat C.S."/>
        </authorList>
    </citation>
    <scope>NUCLEOTIDE SEQUENCE [LARGE SCALE GENOMIC DNA]</scope>
</reference>
<dbReference type="Proteomes" id="UP000249757">
    <property type="component" value="Unassembled WGS sequence"/>
</dbReference>
<keyword evidence="4" id="KW-1185">Reference proteome</keyword>
<feature type="coiled-coil region" evidence="1">
    <location>
        <begin position="1240"/>
        <end position="1340"/>
    </location>
</feature>
<feature type="coiled-coil region" evidence="1">
    <location>
        <begin position="1119"/>
        <end position="1168"/>
    </location>
</feature>
<dbReference type="SUPFAM" id="SSF58113">
    <property type="entry name" value="Apolipoprotein A-I"/>
    <property type="match status" value="1"/>
</dbReference>
<keyword evidence="1" id="KW-0175">Coiled coil</keyword>
<dbReference type="EMBL" id="NRDI02000004">
    <property type="protein sequence ID" value="KAI1517263.1"/>
    <property type="molecule type" value="Genomic_DNA"/>
</dbReference>
<feature type="coiled-coil region" evidence="1">
    <location>
        <begin position="383"/>
        <end position="414"/>
    </location>
</feature>
<feature type="coiled-coil region" evidence="1">
    <location>
        <begin position="527"/>
        <end position="574"/>
    </location>
</feature>
<feature type="compositionally biased region" description="Polar residues" evidence="2">
    <location>
        <begin position="588"/>
        <end position="611"/>
    </location>
</feature>
<protein>
    <submittedName>
        <fullName evidence="3">CCDC158 domain containing protein</fullName>
    </submittedName>
</protein>
<accession>A0A2W1FPI8</accession>
<dbReference type="Gene3D" id="1.20.5.1230">
    <property type="entry name" value="Apolipoprotein A-I"/>
    <property type="match status" value="1"/>
</dbReference>
<organism evidence="3 4">
    <name type="scientific">Pyrenophora tritici-repentis</name>
    <dbReference type="NCBI Taxonomy" id="45151"/>
    <lineage>
        <taxon>Eukaryota</taxon>
        <taxon>Fungi</taxon>
        <taxon>Dikarya</taxon>
        <taxon>Ascomycota</taxon>
        <taxon>Pezizomycotina</taxon>
        <taxon>Dothideomycetes</taxon>
        <taxon>Pleosporomycetidae</taxon>
        <taxon>Pleosporales</taxon>
        <taxon>Pleosporineae</taxon>
        <taxon>Pleosporaceae</taxon>
        <taxon>Pyrenophora</taxon>
    </lineage>
</organism>
<name>A0A2W1FPI8_9PLEO</name>
<evidence type="ECO:0000256" key="2">
    <source>
        <dbReference type="SAM" id="MobiDB-lite"/>
    </source>
</evidence>
<feature type="region of interest" description="Disordered" evidence="2">
    <location>
        <begin position="585"/>
        <end position="611"/>
    </location>
</feature>
<sequence length="1412" mass="157918">MSLRSKRPLDSRSRGDSPPDKRSRPPEPRPARQDRYANTNAPAFLSPPSSRKSSLAGLPPKARTGSRLSPDHHRPNSAVERSLRQEQGRDNQSFINNVRNRSPSSIGSGASTPTGQAALLVPSMLPLAVARQHQDEATGPITMQALRRLKARKKDIASHASAAVATQEDSPAPAASTPKSIELQLKVHQLEIGHLKKEREGLINRLKKIEASVQQHDTQADVSTEVQTLKNRMNSIEAFSLGTELPSLRTGIEELKPSLNSIANLSNLEQQVKPVLDKIDDFKSSLGSRISDLEKQTEQLKPLSDKVDQLANPSLQGGGNKDQTAMNKVKKDLTTFLERKINAQTIQITKLESSINALPKPASEQHIKELVLQEVMTKTDEARKIFQRDCKAVEEELKQVMNDTQQSLSEVRTQVGTFQTFKETTERQNITARFEDLQNRLLDAVSNNDKTFAKIEKLNDRYDHFKARTDDGLEHLNKYCKNLRKELHDNLYEYLKKYLQDKLMEKLYDDIYDNVLKSLSKKDNEFRATTEDAIKKLTRNVDHLLNDTSIFDSVKKLTSRVDELENKDDAVEKIARKSKFNKVGTRIQVPSSPSSNDNSMAETSSSNPNQRITQLETDLDNLRQAFDKVKGFAADVTAINGRLEKAEATLEGLSKLEQQVAEHESLRSSITALDARFTDSIQALQQAQSTRPTIIQPQISGPSSIPDGAATNASPGALDQFNASLNGLLNEMERIDDEVNNALMAINTQGTKIESVGNIVPDLFKKQFDPFKTKVEDLISTLDGRLEQYHQNMVSMRQEMLSLQAQPQQTTFGHAQQAQLNSIITETSALKRNLSALESALETKVDGTTHDSHITALNFAFHNLETRYDNITTDELYKRITRWFVQTYPDTSDLLNMSRRISQMLQDIEQLKHSHGQIAWVQASASDIQGLCRNATQLQQLAKDMPQLQQIASNSSQLRELVESPRQPSDMLAKIDVAYNNAQSAFCKAEEGLGRMDEQGKMLANLESRIEGLQSSIRVLTSSTASLVKPEALNDLTTTLQKRLQQVKSELTAGMQELRKSSDDKIQDICVSSQGNVEELRKRNDSQAAELRTTDGKIAEFQSKLNRFEGARTVSDSRIQELEKYQSKLNDKIDDSQRDSEKKIETLRTRLFDEANEMHANLDAVKEELLTTIGADKKESLAKIDDTGTELPEKVNTDLVAKIGVQKKVLMSKIDDLVTKVDNEKKDAITRSEDVRTKLLATLDDRVKALLTTINASKEESLTTAEGNKNELLAKIEILRKDLLTKIATEKKQVGANLQRDQSKRERAEDDLRKLINDAKDDANQNVTRVRESLATLQTELDAMTTLVEPNRAFLGSLGSLYVVVVQLQQLFESLNQNTGVAPLEFNWAYYLANLLPDAKPNGTGSRKPSLA</sequence>
<dbReference type="Gene3D" id="1.20.5.340">
    <property type="match status" value="1"/>
</dbReference>
<evidence type="ECO:0000256" key="1">
    <source>
        <dbReference type="SAM" id="Coils"/>
    </source>
</evidence>
<dbReference type="PANTHER" id="PTHR19327">
    <property type="entry name" value="GOLGIN"/>
    <property type="match status" value="1"/>
</dbReference>
<gene>
    <name evidence="3" type="ORF">Ptr86124_004200</name>
</gene>
<feature type="region of interest" description="Disordered" evidence="2">
    <location>
        <begin position="1"/>
        <end position="113"/>
    </location>
</feature>
<feature type="compositionally biased region" description="Basic and acidic residues" evidence="2">
    <location>
        <begin position="7"/>
        <end position="35"/>
    </location>
</feature>